<proteinExistence type="predicted"/>
<feature type="compositionally biased region" description="Basic and acidic residues" evidence="1">
    <location>
        <begin position="23"/>
        <end position="34"/>
    </location>
</feature>
<feature type="region of interest" description="Disordered" evidence="1">
    <location>
        <begin position="15"/>
        <end position="34"/>
    </location>
</feature>
<organism evidence="2 3">
    <name type="scientific">Aquariibacter albus</name>
    <dbReference type="NCBI Taxonomy" id="2759899"/>
    <lineage>
        <taxon>Bacteria</taxon>
        <taxon>Pseudomonadati</taxon>
        <taxon>Pseudomonadota</taxon>
        <taxon>Betaproteobacteria</taxon>
        <taxon>Burkholderiales</taxon>
        <taxon>Sphaerotilaceae</taxon>
        <taxon>Aquariibacter</taxon>
    </lineage>
</organism>
<feature type="region of interest" description="Disordered" evidence="1">
    <location>
        <begin position="58"/>
        <end position="95"/>
    </location>
</feature>
<accession>A0A839HKN5</accession>
<keyword evidence="3" id="KW-1185">Reference proteome</keyword>
<evidence type="ECO:0000313" key="3">
    <source>
        <dbReference type="Proteomes" id="UP000586093"/>
    </source>
</evidence>
<dbReference type="EMBL" id="JACIVI010000003">
    <property type="protein sequence ID" value="MBB1162346.1"/>
    <property type="molecule type" value="Genomic_DNA"/>
</dbReference>
<gene>
    <name evidence="2" type="ORF">H4F90_10165</name>
</gene>
<dbReference type="AlphaFoldDB" id="A0A839HKN5"/>
<dbReference type="Proteomes" id="UP000586093">
    <property type="component" value="Unassembled WGS sequence"/>
</dbReference>
<evidence type="ECO:0000256" key="1">
    <source>
        <dbReference type="SAM" id="MobiDB-lite"/>
    </source>
</evidence>
<comment type="caution">
    <text evidence="2">The sequence shown here is derived from an EMBL/GenBank/DDBJ whole genome shotgun (WGS) entry which is preliminary data.</text>
</comment>
<protein>
    <submittedName>
        <fullName evidence="2">Uncharacterized protein</fullName>
    </submittedName>
</protein>
<reference evidence="2 3" key="1">
    <citation type="submission" date="2020-08" db="EMBL/GenBank/DDBJ databases">
        <title>Aquariorum lacteus gen. nov., sp. nov., a new member of the family Comamonadaceae, isolated from freshwater aquarium.</title>
        <authorList>
            <person name="Chun S.-J."/>
        </authorList>
    </citation>
    <scope>NUCLEOTIDE SEQUENCE [LARGE SCALE GENOMIC DNA]</scope>
    <source>
        <strain evidence="2 3">SJAQ100</strain>
    </source>
</reference>
<name>A0A839HKN5_9BURK</name>
<sequence>MGALVLSLLAPVAAKLPPPSPEAKAKADETKAKTAHGDKVSAYKLCLSMERTAAHYHATAKTAGKETRPPVATPPCTDPGPFVYTPPEAASVPKP</sequence>
<evidence type="ECO:0000313" key="2">
    <source>
        <dbReference type="EMBL" id="MBB1162346.1"/>
    </source>
</evidence>